<keyword evidence="1" id="KW-1133">Transmembrane helix</keyword>
<protein>
    <submittedName>
        <fullName evidence="3">Uncharacterized protein</fullName>
    </submittedName>
</protein>
<reference evidence="3" key="3">
    <citation type="submission" date="2025-08" db="UniProtKB">
        <authorList>
            <consortium name="RefSeq"/>
        </authorList>
    </citation>
    <scope>IDENTIFICATION</scope>
    <source>
        <strain evidence="3">NI907</strain>
    </source>
</reference>
<dbReference type="GeneID" id="41958938"/>
<dbReference type="RefSeq" id="XP_030985121.1">
    <property type="nucleotide sequence ID" value="XM_031124029.1"/>
</dbReference>
<evidence type="ECO:0000313" key="3">
    <source>
        <dbReference type="RefSeq" id="XP_030985121.1"/>
    </source>
</evidence>
<dbReference type="OrthoDB" id="2100988at2759"/>
<feature type="transmembrane region" description="Helical" evidence="1">
    <location>
        <begin position="29"/>
        <end position="48"/>
    </location>
</feature>
<dbReference type="PANTHER" id="PTHR34286:SF1">
    <property type="entry name" value="TRANSMEMBRANE PROTEIN"/>
    <property type="match status" value="1"/>
</dbReference>
<sequence>MGGGPRVKYPKHVWSPAGGWYTNPPNWKANTAISLLAIVGVTAIVWKISAEKEWRPRMPEKDRYYPSRYWSKQIIEHERAEREKEKAAQE</sequence>
<name>A0A6P8BDC4_PYRGI</name>
<organism evidence="2 3">
    <name type="scientific">Pyricularia grisea</name>
    <name type="common">Crabgrass-specific blast fungus</name>
    <name type="synonym">Magnaporthe grisea</name>
    <dbReference type="NCBI Taxonomy" id="148305"/>
    <lineage>
        <taxon>Eukaryota</taxon>
        <taxon>Fungi</taxon>
        <taxon>Dikarya</taxon>
        <taxon>Ascomycota</taxon>
        <taxon>Pezizomycotina</taxon>
        <taxon>Sordariomycetes</taxon>
        <taxon>Sordariomycetidae</taxon>
        <taxon>Magnaporthales</taxon>
        <taxon>Pyriculariaceae</taxon>
        <taxon>Pyricularia</taxon>
    </lineage>
</organism>
<keyword evidence="2" id="KW-1185">Reference proteome</keyword>
<dbReference type="AlphaFoldDB" id="A0A6P8BDC4"/>
<gene>
    <name evidence="3" type="ORF">PgNI_03977</name>
</gene>
<evidence type="ECO:0000256" key="1">
    <source>
        <dbReference type="SAM" id="Phobius"/>
    </source>
</evidence>
<accession>A0A6P8BDC4</accession>
<keyword evidence="1" id="KW-0812">Transmembrane</keyword>
<keyword evidence="1" id="KW-0472">Membrane</keyword>
<reference evidence="3" key="1">
    <citation type="journal article" date="2019" name="Mol. Biol. Evol.">
        <title>Blast fungal genomes show frequent chromosomal changes, gene gains and losses, and effector gene turnover.</title>
        <authorList>
            <person name="Gomez Luciano L.B."/>
            <person name="Jason Tsai I."/>
            <person name="Chuma I."/>
            <person name="Tosa Y."/>
            <person name="Chen Y.H."/>
            <person name="Li J.Y."/>
            <person name="Li M.Y."/>
            <person name="Jade Lu M.Y."/>
            <person name="Nakayashiki H."/>
            <person name="Li W.H."/>
        </authorList>
    </citation>
    <scope>NUCLEOTIDE SEQUENCE</scope>
    <source>
        <strain evidence="3">NI907</strain>
    </source>
</reference>
<proteinExistence type="predicted"/>
<reference evidence="3" key="2">
    <citation type="submission" date="2019-10" db="EMBL/GenBank/DDBJ databases">
        <authorList>
            <consortium name="NCBI Genome Project"/>
        </authorList>
    </citation>
    <scope>NUCLEOTIDE SEQUENCE</scope>
    <source>
        <strain evidence="3">NI907</strain>
    </source>
</reference>
<dbReference type="Proteomes" id="UP000515153">
    <property type="component" value="Unplaced"/>
</dbReference>
<dbReference type="PANTHER" id="PTHR34286">
    <property type="entry name" value="TRANSMEMBRANE PROTEIN"/>
    <property type="match status" value="1"/>
</dbReference>
<dbReference type="KEGG" id="pgri:PgNI_03977"/>
<evidence type="ECO:0000313" key="2">
    <source>
        <dbReference type="Proteomes" id="UP000515153"/>
    </source>
</evidence>